<sequence length="262" mass="27457">MPTWSAGGGRRALSPGDIGDAGDAAARRVCLVTGAGGLLGSALCRALAPDHDVVAVCRRRTPATPSQYESLVDPLDPGGELAENAAAVHVVHADLEADGQVQRVVEVALARFGRVDLLVNNAAHLRLHPAGLLDTAGSFADFDRYFRMNVAVPAQLATELARVHWQHRAPENRAANRNVVNVSSLSASRVYGGGQAVYAASKAALNQLTRHLAAEFVPFGVRVNAVAPNSFPAVVATERVVAAIGRLDRDTVTGRVLAVDAD</sequence>
<keyword evidence="2" id="KW-0560">Oxidoreductase</keyword>
<dbReference type="Pfam" id="PF00106">
    <property type="entry name" value="adh_short"/>
    <property type="match status" value="1"/>
</dbReference>
<feature type="domain" description="Ketoreductase" evidence="4">
    <location>
        <begin position="28"/>
        <end position="229"/>
    </location>
</feature>
<dbReference type="SUPFAM" id="SSF51735">
    <property type="entry name" value="NAD(P)-binding Rossmann-fold domains"/>
    <property type="match status" value="1"/>
</dbReference>
<evidence type="ECO:0000313" key="5">
    <source>
        <dbReference type="EMBL" id="SHG69356.1"/>
    </source>
</evidence>
<evidence type="ECO:0000256" key="2">
    <source>
        <dbReference type="ARBA" id="ARBA00023002"/>
    </source>
</evidence>
<dbReference type="SMART" id="SM00822">
    <property type="entry name" value="PKS_KR"/>
    <property type="match status" value="1"/>
</dbReference>
<dbReference type="EMBL" id="FQVU01000003">
    <property type="protein sequence ID" value="SHG69356.1"/>
    <property type="molecule type" value="Genomic_DNA"/>
</dbReference>
<organism evidence="5 6">
    <name type="scientific">Jatrophihabitans endophyticus</name>
    <dbReference type="NCBI Taxonomy" id="1206085"/>
    <lineage>
        <taxon>Bacteria</taxon>
        <taxon>Bacillati</taxon>
        <taxon>Actinomycetota</taxon>
        <taxon>Actinomycetes</taxon>
        <taxon>Jatrophihabitantales</taxon>
        <taxon>Jatrophihabitantaceae</taxon>
        <taxon>Jatrophihabitans</taxon>
    </lineage>
</organism>
<dbReference type="InterPro" id="IPR002347">
    <property type="entry name" value="SDR_fam"/>
</dbReference>
<evidence type="ECO:0000256" key="3">
    <source>
        <dbReference type="RuleBase" id="RU000363"/>
    </source>
</evidence>
<reference evidence="5 6" key="1">
    <citation type="submission" date="2016-11" db="EMBL/GenBank/DDBJ databases">
        <authorList>
            <person name="Jaros S."/>
            <person name="Januszkiewicz K."/>
            <person name="Wedrychowicz H."/>
        </authorList>
    </citation>
    <scope>NUCLEOTIDE SEQUENCE [LARGE SCALE GENOMIC DNA]</scope>
    <source>
        <strain evidence="5 6">DSM 45627</strain>
    </source>
</reference>
<name>A0A1M5LWH4_9ACTN</name>
<dbReference type="Gene3D" id="3.40.50.720">
    <property type="entry name" value="NAD(P)-binding Rossmann-like Domain"/>
    <property type="match status" value="1"/>
</dbReference>
<dbReference type="PANTHER" id="PTHR42760">
    <property type="entry name" value="SHORT-CHAIN DEHYDROGENASES/REDUCTASES FAMILY MEMBER"/>
    <property type="match status" value="1"/>
</dbReference>
<dbReference type="PROSITE" id="PS00061">
    <property type="entry name" value="ADH_SHORT"/>
    <property type="match status" value="1"/>
</dbReference>
<dbReference type="STRING" id="1206085.SAMN05443575_2564"/>
<evidence type="ECO:0000313" key="6">
    <source>
        <dbReference type="Proteomes" id="UP000186132"/>
    </source>
</evidence>
<gene>
    <name evidence="5" type="ORF">SAMN05443575_2564</name>
</gene>
<dbReference type="PANTHER" id="PTHR42760:SF133">
    <property type="entry name" value="3-OXOACYL-[ACYL-CARRIER-PROTEIN] REDUCTASE"/>
    <property type="match status" value="1"/>
</dbReference>
<dbReference type="InterPro" id="IPR020904">
    <property type="entry name" value="Sc_DH/Rdtase_CS"/>
</dbReference>
<dbReference type="Proteomes" id="UP000186132">
    <property type="component" value="Unassembled WGS sequence"/>
</dbReference>
<dbReference type="InterPro" id="IPR057326">
    <property type="entry name" value="KR_dom"/>
</dbReference>
<keyword evidence="6" id="KW-1185">Reference proteome</keyword>
<dbReference type="InterPro" id="IPR036291">
    <property type="entry name" value="NAD(P)-bd_dom_sf"/>
</dbReference>
<dbReference type="PRINTS" id="PR00081">
    <property type="entry name" value="GDHRDH"/>
</dbReference>
<dbReference type="GO" id="GO:0016616">
    <property type="term" value="F:oxidoreductase activity, acting on the CH-OH group of donors, NAD or NADP as acceptor"/>
    <property type="evidence" value="ECO:0007669"/>
    <property type="project" value="TreeGrafter"/>
</dbReference>
<dbReference type="PRINTS" id="PR00080">
    <property type="entry name" value="SDRFAMILY"/>
</dbReference>
<evidence type="ECO:0000259" key="4">
    <source>
        <dbReference type="SMART" id="SM00822"/>
    </source>
</evidence>
<evidence type="ECO:0000256" key="1">
    <source>
        <dbReference type="ARBA" id="ARBA00006484"/>
    </source>
</evidence>
<accession>A0A1M5LWH4</accession>
<dbReference type="CDD" id="cd05233">
    <property type="entry name" value="SDR_c"/>
    <property type="match status" value="1"/>
</dbReference>
<comment type="similarity">
    <text evidence="1 3">Belongs to the short-chain dehydrogenases/reductases (SDR) family.</text>
</comment>
<protein>
    <submittedName>
        <fullName evidence="5">NAD(P)-dependent dehydrogenase, short-chain alcohol dehydrogenase family</fullName>
    </submittedName>
</protein>
<proteinExistence type="inferred from homology"/>
<dbReference type="AlphaFoldDB" id="A0A1M5LWH4"/>